<evidence type="ECO:0000256" key="1">
    <source>
        <dbReference type="SAM" id="MobiDB-lite"/>
    </source>
</evidence>
<keyword evidence="2" id="KW-1133">Transmembrane helix</keyword>
<dbReference type="EMBL" id="FNFF01000001">
    <property type="protein sequence ID" value="SDJ50679.1"/>
    <property type="molecule type" value="Genomic_DNA"/>
</dbReference>
<feature type="compositionally biased region" description="Basic residues" evidence="1">
    <location>
        <begin position="1"/>
        <end position="17"/>
    </location>
</feature>
<feature type="compositionally biased region" description="Low complexity" evidence="1">
    <location>
        <begin position="67"/>
        <end position="81"/>
    </location>
</feature>
<feature type="transmembrane region" description="Helical" evidence="2">
    <location>
        <begin position="126"/>
        <end position="147"/>
    </location>
</feature>
<reference evidence="3 4" key="1">
    <citation type="submission" date="2016-10" db="EMBL/GenBank/DDBJ databases">
        <authorList>
            <person name="de Groot N.N."/>
        </authorList>
    </citation>
    <scope>NUCLEOTIDE SEQUENCE [LARGE SCALE GENOMIC DNA]</scope>
    <source>
        <strain evidence="3 4">CGMCC 4.5727</strain>
    </source>
</reference>
<accession>A0A1G8UAA8</accession>
<keyword evidence="2" id="KW-0812">Transmembrane</keyword>
<keyword evidence="2" id="KW-0472">Membrane</keyword>
<dbReference type="AlphaFoldDB" id="A0A1G8UAA8"/>
<evidence type="ECO:0000313" key="4">
    <source>
        <dbReference type="Proteomes" id="UP000199155"/>
    </source>
</evidence>
<protein>
    <submittedName>
        <fullName evidence="3">Uncharacterized protein</fullName>
    </submittedName>
</protein>
<feature type="transmembrane region" description="Helical" evidence="2">
    <location>
        <begin position="100"/>
        <end position="120"/>
    </location>
</feature>
<feature type="region of interest" description="Disordered" evidence="1">
    <location>
        <begin position="159"/>
        <end position="178"/>
    </location>
</feature>
<keyword evidence="4" id="KW-1185">Reference proteome</keyword>
<gene>
    <name evidence="3" type="ORF">SAMN05421806_101731</name>
</gene>
<name>A0A1G8UAA8_9ACTN</name>
<evidence type="ECO:0000313" key="3">
    <source>
        <dbReference type="EMBL" id="SDJ50679.1"/>
    </source>
</evidence>
<organism evidence="3 4">
    <name type="scientific">Streptomyces indicus</name>
    <dbReference type="NCBI Taxonomy" id="417292"/>
    <lineage>
        <taxon>Bacteria</taxon>
        <taxon>Bacillati</taxon>
        <taxon>Actinomycetota</taxon>
        <taxon>Actinomycetes</taxon>
        <taxon>Kitasatosporales</taxon>
        <taxon>Streptomycetaceae</taxon>
        <taxon>Streptomyces</taxon>
    </lineage>
</organism>
<proteinExistence type="predicted"/>
<dbReference type="Proteomes" id="UP000199155">
    <property type="component" value="Unassembled WGS sequence"/>
</dbReference>
<evidence type="ECO:0000256" key="2">
    <source>
        <dbReference type="SAM" id="Phobius"/>
    </source>
</evidence>
<feature type="region of interest" description="Disordered" evidence="1">
    <location>
        <begin position="1"/>
        <end position="89"/>
    </location>
</feature>
<feature type="compositionally biased region" description="Basic and acidic residues" evidence="1">
    <location>
        <begin position="27"/>
        <end position="50"/>
    </location>
</feature>
<sequence>MAKKARHAAPRGSRHGRERTGPGGRTGPRDRTDRADRIERMQRTGADRSRAPLGGAAEPDVRGGPGSARAGGAEEGTAGPEKSGGGLTPERAVAAGELSVAQVSGSALGVVSGALLASALGLFGTVVGAVVFSLTATVGGAAIQVGLQRGSRRYRALRRPAGRRRRGPSAGGGVHDPHLAVGERHRLAVPVGVDRRFHG</sequence>